<name>A0A0C5VJU4_9GAMM</name>
<gene>
    <name evidence="1" type="ORF">YC6258_02518</name>
</gene>
<keyword evidence="2" id="KW-1185">Reference proteome</keyword>
<sequence>MSISIILLAIFMAVLIRNQHQRKLIPIKIRRDEYRRKK</sequence>
<proteinExistence type="predicted"/>
<evidence type="ECO:0000313" key="2">
    <source>
        <dbReference type="Proteomes" id="UP000032266"/>
    </source>
</evidence>
<organism evidence="1 2">
    <name type="scientific">Gynuella sunshinyii YC6258</name>
    <dbReference type="NCBI Taxonomy" id="1445510"/>
    <lineage>
        <taxon>Bacteria</taxon>
        <taxon>Pseudomonadati</taxon>
        <taxon>Pseudomonadota</taxon>
        <taxon>Gammaproteobacteria</taxon>
        <taxon>Oceanospirillales</taxon>
        <taxon>Saccharospirillaceae</taxon>
        <taxon>Gynuella</taxon>
    </lineage>
</organism>
<dbReference type="AlphaFoldDB" id="A0A0C5VJU4"/>
<dbReference type="Proteomes" id="UP000032266">
    <property type="component" value="Chromosome"/>
</dbReference>
<dbReference type="EMBL" id="CP007142">
    <property type="protein sequence ID" value="AJQ94556.1"/>
    <property type="molecule type" value="Genomic_DNA"/>
</dbReference>
<dbReference type="KEGG" id="gsn:YC6258_02518"/>
<reference evidence="1 2" key="1">
    <citation type="submission" date="2014-01" db="EMBL/GenBank/DDBJ databases">
        <title>Full genme sequencing of cellulolytic bacterium Gynuella sunshinyii YC6258T gen. nov., sp. nov.</title>
        <authorList>
            <person name="Khan H."/>
            <person name="Chung E.J."/>
            <person name="Chung Y.R."/>
        </authorList>
    </citation>
    <scope>NUCLEOTIDE SEQUENCE [LARGE SCALE GENOMIC DNA]</scope>
    <source>
        <strain evidence="1 2">YC6258</strain>
    </source>
</reference>
<protein>
    <submittedName>
        <fullName evidence="1">Uncharacterized protein</fullName>
    </submittedName>
</protein>
<evidence type="ECO:0000313" key="1">
    <source>
        <dbReference type="EMBL" id="AJQ94556.1"/>
    </source>
</evidence>
<accession>A0A0C5VJU4</accession>
<dbReference type="HOGENOM" id="CLU_3328474_0_0_6"/>